<dbReference type="EnsemblProtists" id="EOD21381">
    <property type="protein sequence ID" value="EOD21381"/>
    <property type="gene ID" value="EMIHUDRAFT_444498"/>
</dbReference>
<dbReference type="HOGENOM" id="CLU_892627_0_0_1"/>
<evidence type="ECO:0000313" key="3">
    <source>
        <dbReference type="Proteomes" id="UP000013827"/>
    </source>
</evidence>
<dbReference type="EnsemblProtists" id="EOD21521">
    <property type="protein sequence ID" value="EOD21521"/>
    <property type="gene ID" value="EMIHUDRAFT_444433"/>
</dbReference>
<sequence length="312" mass="33384">MVPTTTERAADALATLMTETVASPMHGGVEQQSAGQLLMHYATDSEHRVLEVDAQRRVAAHQRAWLASLRCWSPYSLLTCSSCYMLLRFPAHEREVARAHRLVLRDRTLLLEVDEHVAPAARSDGVYVPSCCWPGGLCAGLGGPCGADKVHVPDRQAVIRLEELEDISVVASPRGCCGCPDGPDHLVITVQQSAHEKEAFRLIGAAAHVDGYAARSGRLAAVIAGPKDGEAFCAAVRAQAEKVRRENLDTDPPSPETREILPRRSGAPPGVAAPKPLEMAWARERAPAEKVVPAETVEPAEEKGAGEPAPAA</sequence>
<dbReference type="RefSeq" id="XP_005773810.1">
    <property type="nucleotide sequence ID" value="XM_005773753.1"/>
</dbReference>
<evidence type="ECO:0000256" key="1">
    <source>
        <dbReference type="SAM" id="MobiDB-lite"/>
    </source>
</evidence>
<dbReference type="KEGG" id="ehx:EMIHUDRAFT_444498"/>
<dbReference type="GeneID" id="17267066"/>
<dbReference type="PaxDb" id="2903-EOD21381"/>
<protein>
    <recommendedName>
        <fullName evidence="4">Phospholipid scramblase</fullName>
    </recommendedName>
</protein>
<name>A0A0D3JDD6_EMIH1</name>
<reference evidence="2" key="2">
    <citation type="submission" date="2024-10" db="UniProtKB">
        <authorList>
            <consortium name="EnsemblProtists"/>
        </authorList>
    </citation>
    <scope>IDENTIFICATION</scope>
</reference>
<feature type="region of interest" description="Disordered" evidence="1">
    <location>
        <begin position="242"/>
        <end position="312"/>
    </location>
</feature>
<reference evidence="3" key="1">
    <citation type="journal article" date="2013" name="Nature">
        <title>Pan genome of the phytoplankton Emiliania underpins its global distribution.</title>
        <authorList>
            <person name="Read B.A."/>
            <person name="Kegel J."/>
            <person name="Klute M.J."/>
            <person name="Kuo A."/>
            <person name="Lefebvre S.C."/>
            <person name="Maumus F."/>
            <person name="Mayer C."/>
            <person name="Miller J."/>
            <person name="Monier A."/>
            <person name="Salamov A."/>
            <person name="Young J."/>
            <person name="Aguilar M."/>
            <person name="Claverie J.M."/>
            <person name="Frickenhaus S."/>
            <person name="Gonzalez K."/>
            <person name="Herman E.K."/>
            <person name="Lin Y.C."/>
            <person name="Napier J."/>
            <person name="Ogata H."/>
            <person name="Sarno A.F."/>
            <person name="Shmutz J."/>
            <person name="Schroeder D."/>
            <person name="de Vargas C."/>
            <person name="Verret F."/>
            <person name="von Dassow P."/>
            <person name="Valentin K."/>
            <person name="Van de Peer Y."/>
            <person name="Wheeler G."/>
            <person name="Dacks J.B."/>
            <person name="Delwiche C.F."/>
            <person name="Dyhrman S.T."/>
            <person name="Glockner G."/>
            <person name="John U."/>
            <person name="Richards T."/>
            <person name="Worden A.Z."/>
            <person name="Zhang X."/>
            <person name="Grigoriev I.V."/>
            <person name="Allen A.E."/>
            <person name="Bidle K."/>
            <person name="Borodovsky M."/>
            <person name="Bowler C."/>
            <person name="Brownlee C."/>
            <person name="Cock J.M."/>
            <person name="Elias M."/>
            <person name="Gladyshev V.N."/>
            <person name="Groth M."/>
            <person name="Guda C."/>
            <person name="Hadaegh A."/>
            <person name="Iglesias-Rodriguez M.D."/>
            <person name="Jenkins J."/>
            <person name="Jones B.M."/>
            <person name="Lawson T."/>
            <person name="Leese F."/>
            <person name="Lindquist E."/>
            <person name="Lobanov A."/>
            <person name="Lomsadze A."/>
            <person name="Malik S.B."/>
            <person name="Marsh M.E."/>
            <person name="Mackinder L."/>
            <person name="Mock T."/>
            <person name="Mueller-Roeber B."/>
            <person name="Pagarete A."/>
            <person name="Parker M."/>
            <person name="Probert I."/>
            <person name="Quesneville H."/>
            <person name="Raines C."/>
            <person name="Rensing S.A."/>
            <person name="Riano-Pachon D.M."/>
            <person name="Richier S."/>
            <person name="Rokitta S."/>
            <person name="Shiraiwa Y."/>
            <person name="Soanes D.M."/>
            <person name="van der Giezen M."/>
            <person name="Wahlund T.M."/>
            <person name="Williams B."/>
            <person name="Wilson W."/>
            <person name="Wolfe G."/>
            <person name="Wurch L.L."/>
        </authorList>
    </citation>
    <scope>NUCLEOTIDE SEQUENCE</scope>
</reference>
<dbReference type="GeneID" id="17266926"/>
<dbReference type="AlphaFoldDB" id="A0A0D3JDD6"/>
<evidence type="ECO:0008006" key="4">
    <source>
        <dbReference type="Google" id="ProtNLM"/>
    </source>
</evidence>
<organism evidence="2 3">
    <name type="scientific">Emiliania huxleyi (strain CCMP1516)</name>
    <dbReference type="NCBI Taxonomy" id="280463"/>
    <lineage>
        <taxon>Eukaryota</taxon>
        <taxon>Haptista</taxon>
        <taxon>Haptophyta</taxon>
        <taxon>Prymnesiophyceae</taxon>
        <taxon>Isochrysidales</taxon>
        <taxon>Noelaerhabdaceae</taxon>
        <taxon>Emiliania</taxon>
    </lineage>
</organism>
<proteinExistence type="predicted"/>
<dbReference type="RefSeq" id="XP_005773950.1">
    <property type="nucleotide sequence ID" value="XM_005773893.1"/>
</dbReference>
<dbReference type="KEGG" id="ehx:EMIHUDRAFT_444433"/>
<dbReference type="Proteomes" id="UP000013827">
    <property type="component" value="Unassembled WGS sequence"/>
</dbReference>
<keyword evidence="3" id="KW-1185">Reference proteome</keyword>
<accession>A0A0D3JDD6</accession>
<evidence type="ECO:0000313" key="2">
    <source>
        <dbReference type="EnsemblProtists" id="EOD21521"/>
    </source>
</evidence>